<reference evidence="1" key="2">
    <citation type="submission" date="2020-09" db="EMBL/GenBank/DDBJ databases">
        <authorList>
            <person name="Sun Q."/>
            <person name="Ohkuma M."/>
        </authorList>
    </citation>
    <scope>NUCLEOTIDE SEQUENCE</scope>
    <source>
        <strain evidence="1">JCM 3090</strain>
    </source>
</reference>
<dbReference type="EMBL" id="BMQB01000010">
    <property type="protein sequence ID" value="GGK06500.1"/>
    <property type="molecule type" value="Genomic_DNA"/>
</dbReference>
<sequence length="76" mass="8032">MEAAAVGVLRTALRSVPPSAHALPDLFVLTLPGEAWAFAAVSIAALPATGDWRVGRWAALNTLPPIMWDSENPGRL</sequence>
<comment type="caution">
    <text evidence="1">The sequence shown here is derived from an EMBL/GenBank/DDBJ whole genome shotgun (WGS) entry which is preliminary data.</text>
</comment>
<evidence type="ECO:0000313" key="1">
    <source>
        <dbReference type="EMBL" id="GGK06500.1"/>
    </source>
</evidence>
<keyword evidence="2" id="KW-1185">Reference proteome</keyword>
<dbReference type="AlphaFoldDB" id="A0A8J3FFU1"/>
<name>A0A8J3FFU1_9ACTN</name>
<accession>A0A8J3FFU1</accession>
<gene>
    <name evidence="1" type="ORF">GCM10010123_40420</name>
</gene>
<organism evidence="1 2">
    <name type="scientific">Pilimelia anulata</name>
    <dbReference type="NCBI Taxonomy" id="53371"/>
    <lineage>
        <taxon>Bacteria</taxon>
        <taxon>Bacillati</taxon>
        <taxon>Actinomycetota</taxon>
        <taxon>Actinomycetes</taxon>
        <taxon>Micromonosporales</taxon>
        <taxon>Micromonosporaceae</taxon>
        <taxon>Pilimelia</taxon>
    </lineage>
</organism>
<reference evidence="1" key="1">
    <citation type="journal article" date="2014" name="Int. J. Syst. Evol. Microbiol.">
        <title>Complete genome sequence of Corynebacterium casei LMG S-19264T (=DSM 44701T), isolated from a smear-ripened cheese.</title>
        <authorList>
            <consortium name="US DOE Joint Genome Institute (JGI-PGF)"/>
            <person name="Walter F."/>
            <person name="Albersmeier A."/>
            <person name="Kalinowski J."/>
            <person name="Ruckert C."/>
        </authorList>
    </citation>
    <scope>NUCLEOTIDE SEQUENCE</scope>
    <source>
        <strain evidence="1">JCM 3090</strain>
    </source>
</reference>
<protein>
    <submittedName>
        <fullName evidence="1">Uncharacterized protein</fullName>
    </submittedName>
</protein>
<dbReference type="Proteomes" id="UP000649739">
    <property type="component" value="Unassembled WGS sequence"/>
</dbReference>
<evidence type="ECO:0000313" key="2">
    <source>
        <dbReference type="Proteomes" id="UP000649739"/>
    </source>
</evidence>
<proteinExistence type="predicted"/>